<dbReference type="AlphaFoldDB" id="A0A161WSY3"/>
<proteinExistence type="predicted"/>
<organism evidence="1 2">
    <name type="scientific">Clostridium magnum DSM 2767</name>
    <dbReference type="NCBI Taxonomy" id="1121326"/>
    <lineage>
        <taxon>Bacteria</taxon>
        <taxon>Bacillati</taxon>
        <taxon>Bacillota</taxon>
        <taxon>Clostridia</taxon>
        <taxon>Eubacteriales</taxon>
        <taxon>Clostridiaceae</taxon>
        <taxon>Clostridium</taxon>
    </lineage>
</organism>
<sequence length="82" mass="9797">MTKDEFINTCIKVGYCNRRAAIMYSEREEKEDFTQDDFIEVYRIVERAFDVSIDTGKYKKIDGFKTTKRYKQTEKMGSDKNE</sequence>
<comment type="caution">
    <text evidence="1">The sequence shown here is derived from an EMBL/GenBank/DDBJ whole genome shotgun (WGS) entry which is preliminary data.</text>
</comment>
<accession>A0A161WSY3</accession>
<reference evidence="1 2" key="1">
    <citation type="submission" date="2016-04" db="EMBL/GenBank/DDBJ databases">
        <title>Genome sequence of Clostridium magnum DSM 2767.</title>
        <authorList>
            <person name="Poehlein A."/>
            <person name="Uhlig R."/>
            <person name="Fischer R."/>
            <person name="Bahl H."/>
            <person name="Daniel R."/>
        </authorList>
    </citation>
    <scope>NUCLEOTIDE SEQUENCE [LARGE SCALE GENOMIC DNA]</scope>
    <source>
        <strain evidence="1 2">DSM 2767</strain>
    </source>
</reference>
<dbReference type="EMBL" id="LWAE01000006">
    <property type="protein sequence ID" value="KZL89948.1"/>
    <property type="molecule type" value="Genomic_DNA"/>
</dbReference>
<name>A0A161WSY3_9CLOT</name>
<dbReference type="PATRIC" id="fig|1121326.3.peg.4494"/>
<evidence type="ECO:0000313" key="1">
    <source>
        <dbReference type="EMBL" id="KZL89948.1"/>
    </source>
</evidence>
<evidence type="ECO:0000313" key="2">
    <source>
        <dbReference type="Proteomes" id="UP000076603"/>
    </source>
</evidence>
<gene>
    <name evidence="1" type="ORF">CLMAG_44320</name>
</gene>
<protein>
    <submittedName>
        <fullName evidence="1">Uncharacterized protein</fullName>
    </submittedName>
</protein>
<dbReference type="STRING" id="1121326.CLMAG_44320"/>
<dbReference type="Proteomes" id="UP000076603">
    <property type="component" value="Unassembled WGS sequence"/>
</dbReference>
<keyword evidence="2" id="KW-1185">Reference proteome</keyword>
<dbReference type="RefSeq" id="WP_066627121.1">
    <property type="nucleotide sequence ID" value="NZ_FQXL01000055.1"/>
</dbReference>